<dbReference type="Proteomes" id="UP000215914">
    <property type="component" value="Chromosome 9"/>
</dbReference>
<gene>
    <name evidence="2" type="ORF">HannXRQ_Chr09g0251881</name>
    <name evidence="1" type="ORF">HanXRQr2_Chr09g0382341</name>
</gene>
<sequence>MNDTPFRSSPPSYTSDVLKFLCFYFSFHIHYRSFHISTLADYLSLYITDRHMYFAPMMNRILIVPDPNPAPDRVKFICSHGGKILPALPTAASSTPAVILAVSPFTITLRFTYVISQVRNRH</sequence>
<reference evidence="1 3" key="1">
    <citation type="journal article" date="2017" name="Nature">
        <title>The sunflower genome provides insights into oil metabolism, flowering and Asterid evolution.</title>
        <authorList>
            <person name="Badouin H."/>
            <person name="Gouzy J."/>
            <person name="Grassa C.J."/>
            <person name="Murat F."/>
            <person name="Staton S.E."/>
            <person name="Cottret L."/>
            <person name="Lelandais-Briere C."/>
            <person name="Owens G.L."/>
            <person name="Carrere S."/>
            <person name="Mayjonade B."/>
            <person name="Legrand L."/>
            <person name="Gill N."/>
            <person name="Kane N.C."/>
            <person name="Bowers J.E."/>
            <person name="Hubner S."/>
            <person name="Bellec A."/>
            <person name="Berard A."/>
            <person name="Berges H."/>
            <person name="Blanchet N."/>
            <person name="Boniface M.C."/>
            <person name="Brunel D."/>
            <person name="Catrice O."/>
            <person name="Chaidir N."/>
            <person name="Claudel C."/>
            <person name="Donnadieu C."/>
            <person name="Faraut T."/>
            <person name="Fievet G."/>
            <person name="Helmstetter N."/>
            <person name="King M."/>
            <person name="Knapp S.J."/>
            <person name="Lai Z."/>
            <person name="Le Paslier M.C."/>
            <person name="Lippi Y."/>
            <person name="Lorenzon L."/>
            <person name="Mandel J.R."/>
            <person name="Marage G."/>
            <person name="Marchand G."/>
            <person name="Marquand E."/>
            <person name="Bret-Mestries E."/>
            <person name="Morien E."/>
            <person name="Nambeesan S."/>
            <person name="Nguyen T."/>
            <person name="Pegot-Espagnet P."/>
            <person name="Pouilly N."/>
            <person name="Raftis F."/>
            <person name="Sallet E."/>
            <person name="Schiex T."/>
            <person name="Thomas J."/>
            <person name="Vandecasteele C."/>
            <person name="Vares D."/>
            <person name="Vear F."/>
            <person name="Vautrin S."/>
            <person name="Crespi M."/>
            <person name="Mangin B."/>
            <person name="Burke J.M."/>
            <person name="Salse J."/>
            <person name="Munos S."/>
            <person name="Vincourt P."/>
            <person name="Rieseberg L.H."/>
            <person name="Langlade N.B."/>
        </authorList>
    </citation>
    <scope>NUCLEOTIDE SEQUENCE [LARGE SCALE GENOMIC DNA]</scope>
    <source>
        <strain evidence="3">cv. SF193</strain>
        <tissue evidence="1">Leaves</tissue>
    </source>
</reference>
<keyword evidence="3" id="KW-1185">Reference proteome</keyword>
<name>A0A251TU30_HELAN</name>
<dbReference type="EMBL" id="MNCJ02000324">
    <property type="protein sequence ID" value="KAF5790368.1"/>
    <property type="molecule type" value="Genomic_DNA"/>
</dbReference>
<dbReference type="AlphaFoldDB" id="A0A251TU30"/>
<organism evidence="2 3">
    <name type="scientific">Helianthus annuus</name>
    <name type="common">Common sunflower</name>
    <dbReference type="NCBI Taxonomy" id="4232"/>
    <lineage>
        <taxon>Eukaryota</taxon>
        <taxon>Viridiplantae</taxon>
        <taxon>Streptophyta</taxon>
        <taxon>Embryophyta</taxon>
        <taxon>Tracheophyta</taxon>
        <taxon>Spermatophyta</taxon>
        <taxon>Magnoliopsida</taxon>
        <taxon>eudicotyledons</taxon>
        <taxon>Gunneridae</taxon>
        <taxon>Pentapetalae</taxon>
        <taxon>asterids</taxon>
        <taxon>campanulids</taxon>
        <taxon>Asterales</taxon>
        <taxon>Asteraceae</taxon>
        <taxon>Asteroideae</taxon>
        <taxon>Heliantheae alliance</taxon>
        <taxon>Heliantheae</taxon>
        <taxon>Helianthus</taxon>
    </lineage>
</organism>
<protein>
    <submittedName>
        <fullName evidence="2">Uncharacterized protein</fullName>
    </submittedName>
</protein>
<accession>A0A251TU30</accession>
<proteinExistence type="predicted"/>
<evidence type="ECO:0000313" key="2">
    <source>
        <dbReference type="EMBL" id="OTG14657.1"/>
    </source>
</evidence>
<evidence type="ECO:0000313" key="1">
    <source>
        <dbReference type="EMBL" id="KAF5790368.1"/>
    </source>
</evidence>
<evidence type="ECO:0000313" key="3">
    <source>
        <dbReference type="Proteomes" id="UP000215914"/>
    </source>
</evidence>
<dbReference type="EMBL" id="CM007898">
    <property type="protein sequence ID" value="OTG14657.1"/>
    <property type="molecule type" value="Genomic_DNA"/>
</dbReference>
<reference evidence="1" key="3">
    <citation type="submission" date="2020-06" db="EMBL/GenBank/DDBJ databases">
        <title>Helianthus annuus Genome sequencing and assembly Release 2.</title>
        <authorList>
            <person name="Gouzy J."/>
            <person name="Langlade N."/>
            <person name="Munos S."/>
        </authorList>
    </citation>
    <scope>NUCLEOTIDE SEQUENCE</scope>
    <source>
        <tissue evidence="1">Leaves</tissue>
    </source>
</reference>
<reference evidence="2" key="2">
    <citation type="submission" date="2017-02" db="EMBL/GenBank/DDBJ databases">
        <title>Sunflower complete genome.</title>
        <authorList>
            <person name="Langlade N."/>
            <person name="Munos S."/>
        </authorList>
    </citation>
    <scope>NUCLEOTIDE SEQUENCE [LARGE SCALE GENOMIC DNA]</scope>
    <source>
        <tissue evidence="2">Leaves</tissue>
    </source>
</reference>
<dbReference type="Gramene" id="mRNA:HanXRQr2_Chr09g0382341">
    <property type="protein sequence ID" value="mRNA:HanXRQr2_Chr09g0382341"/>
    <property type="gene ID" value="HanXRQr2_Chr09g0382341"/>
</dbReference>
<dbReference type="InParanoid" id="A0A251TU30"/>